<evidence type="ECO:0000313" key="2">
    <source>
        <dbReference type="EMBL" id="RHN75026.1"/>
    </source>
</evidence>
<dbReference type="Gramene" id="rna11173">
    <property type="protein sequence ID" value="RHN75026.1"/>
    <property type="gene ID" value="gene11173"/>
</dbReference>
<keyword evidence="1" id="KW-0812">Transmembrane</keyword>
<feature type="transmembrane region" description="Helical" evidence="1">
    <location>
        <begin position="36"/>
        <end position="54"/>
    </location>
</feature>
<keyword evidence="1" id="KW-1133">Transmembrane helix</keyword>
<reference evidence="2" key="1">
    <citation type="journal article" date="2018" name="Nat. Plants">
        <title>Whole-genome landscape of Medicago truncatula symbiotic genes.</title>
        <authorList>
            <person name="Pecrix Y."/>
            <person name="Gamas P."/>
            <person name="Carrere S."/>
        </authorList>
    </citation>
    <scope>NUCLEOTIDE SEQUENCE</scope>
    <source>
        <tissue evidence="2">Leaves</tissue>
    </source>
</reference>
<dbReference type="Proteomes" id="UP000265566">
    <property type="component" value="Chromosome 2"/>
</dbReference>
<dbReference type="EMBL" id="PSQE01000002">
    <property type="protein sequence ID" value="RHN75026.1"/>
    <property type="molecule type" value="Genomic_DNA"/>
</dbReference>
<name>A0A396J9R9_MEDTR</name>
<accession>A0A396J9R9</accession>
<dbReference type="AlphaFoldDB" id="A0A396J9R9"/>
<protein>
    <submittedName>
        <fullName evidence="2">Putative Bile acid:sodium symporter</fullName>
    </submittedName>
</protein>
<proteinExistence type="predicted"/>
<sequence length="72" mass="7999">MFAVEVNSSKENFIEAFNRPVELVTAYVGQFVMKPLGYLLCIISVNVFGIPTAIGEDGPFFRYANISSYLSL</sequence>
<comment type="caution">
    <text evidence="2">The sequence shown here is derived from an EMBL/GenBank/DDBJ whole genome shotgun (WGS) entry which is preliminary data.</text>
</comment>
<gene>
    <name evidence="2" type="ORF">MtrunA17_Chr2g0316691</name>
</gene>
<keyword evidence="1" id="KW-0472">Membrane</keyword>
<organism evidence="2">
    <name type="scientific">Medicago truncatula</name>
    <name type="common">Barrel medic</name>
    <name type="synonym">Medicago tribuloides</name>
    <dbReference type="NCBI Taxonomy" id="3880"/>
    <lineage>
        <taxon>Eukaryota</taxon>
        <taxon>Viridiplantae</taxon>
        <taxon>Streptophyta</taxon>
        <taxon>Embryophyta</taxon>
        <taxon>Tracheophyta</taxon>
        <taxon>Spermatophyta</taxon>
        <taxon>Magnoliopsida</taxon>
        <taxon>eudicotyledons</taxon>
        <taxon>Gunneridae</taxon>
        <taxon>Pentapetalae</taxon>
        <taxon>rosids</taxon>
        <taxon>fabids</taxon>
        <taxon>Fabales</taxon>
        <taxon>Fabaceae</taxon>
        <taxon>Papilionoideae</taxon>
        <taxon>50 kb inversion clade</taxon>
        <taxon>NPAAA clade</taxon>
        <taxon>Hologalegina</taxon>
        <taxon>IRL clade</taxon>
        <taxon>Trifolieae</taxon>
        <taxon>Medicago</taxon>
    </lineage>
</organism>
<evidence type="ECO:0000256" key="1">
    <source>
        <dbReference type="SAM" id="Phobius"/>
    </source>
</evidence>